<organism evidence="3 4">
    <name type="scientific">Micromonospora azadirachtae</name>
    <dbReference type="NCBI Taxonomy" id="1970735"/>
    <lineage>
        <taxon>Bacteria</taxon>
        <taxon>Bacillati</taxon>
        <taxon>Actinomycetota</taxon>
        <taxon>Actinomycetes</taxon>
        <taxon>Micromonosporales</taxon>
        <taxon>Micromonosporaceae</taxon>
        <taxon>Micromonospora</taxon>
    </lineage>
</organism>
<evidence type="ECO:0000313" key="3">
    <source>
        <dbReference type="EMBL" id="MFD0787454.1"/>
    </source>
</evidence>
<reference evidence="4" key="1">
    <citation type="journal article" date="2019" name="Int. J. Syst. Evol. Microbiol.">
        <title>The Global Catalogue of Microorganisms (GCM) 10K type strain sequencing project: providing services to taxonomists for standard genome sequencing and annotation.</title>
        <authorList>
            <consortium name="The Broad Institute Genomics Platform"/>
            <consortium name="The Broad Institute Genome Sequencing Center for Infectious Disease"/>
            <person name="Wu L."/>
            <person name="Ma J."/>
        </authorList>
    </citation>
    <scope>NUCLEOTIDE SEQUENCE [LARGE SCALE GENOMIC DNA]</scope>
    <source>
        <strain evidence="4">JCM 32148</strain>
    </source>
</reference>
<gene>
    <name evidence="3" type="ORF">ACFQZ8_26425</name>
</gene>
<keyword evidence="2" id="KW-0472">Membrane</keyword>
<accession>A0ABW3A9Y7</accession>
<keyword evidence="2" id="KW-0812">Transmembrane</keyword>
<evidence type="ECO:0000313" key="4">
    <source>
        <dbReference type="Proteomes" id="UP001597053"/>
    </source>
</evidence>
<name>A0ABW3A9Y7_9ACTN</name>
<feature type="transmembrane region" description="Helical" evidence="2">
    <location>
        <begin position="32"/>
        <end position="54"/>
    </location>
</feature>
<protein>
    <recommendedName>
        <fullName evidence="5">Serine/threonine protein kinase</fullName>
    </recommendedName>
</protein>
<feature type="region of interest" description="Disordered" evidence="1">
    <location>
        <begin position="158"/>
        <end position="180"/>
    </location>
</feature>
<dbReference type="EMBL" id="JBHTHM010002012">
    <property type="protein sequence ID" value="MFD0787454.1"/>
    <property type="molecule type" value="Genomic_DNA"/>
</dbReference>
<dbReference type="Proteomes" id="UP001597053">
    <property type="component" value="Unassembled WGS sequence"/>
</dbReference>
<feature type="compositionally biased region" description="Polar residues" evidence="1">
    <location>
        <begin position="158"/>
        <end position="175"/>
    </location>
</feature>
<evidence type="ECO:0008006" key="5">
    <source>
        <dbReference type="Google" id="ProtNLM"/>
    </source>
</evidence>
<comment type="caution">
    <text evidence="3">The sequence shown here is derived from an EMBL/GenBank/DDBJ whole genome shotgun (WGS) entry which is preliminary data.</text>
</comment>
<keyword evidence="2" id="KW-1133">Transmembrane helix</keyword>
<evidence type="ECO:0000256" key="1">
    <source>
        <dbReference type="SAM" id="MobiDB-lite"/>
    </source>
</evidence>
<evidence type="ECO:0000256" key="2">
    <source>
        <dbReference type="SAM" id="Phobius"/>
    </source>
</evidence>
<keyword evidence="4" id="KW-1185">Reference proteome</keyword>
<proteinExistence type="predicted"/>
<feature type="non-terminal residue" evidence="3">
    <location>
        <position position="1"/>
    </location>
</feature>
<sequence>PVSHARTSQSAVATGWSARPEWLPWWRRRGPVTALALGAIAAVAVAGGTVWFALNRPPAPRDHSSDLRAFLVDAPVGSAPNPDVLGTDGELSIAQATQLIDADAPGDIITLLGMHRAVTEGWTEANGTSVTVTLIQFESNDEASGFLETYCRRAQTKRGSGSTATAGPQGSQSFVDPTRDDKGRVQVDAIAQRQDVVLLITEAQPGSVDAARVNTLVQDQYDRL</sequence>